<comment type="subcellular location">
    <subcellularLocation>
        <location evidence="1">Membrane</location>
        <topology evidence="1">Multi-pass membrane protein</topology>
    </subcellularLocation>
</comment>
<evidence type="ECO:0000256" key="7">
    <source>
        <dbReference type="PIRSR" id="PIRSR608901-2"/>
    </source>
</evidence>
<evidence type="ECO:0000256" key="4">
    <source>
        <dbReference type="ARBA" id="ARBA00022801"/>
    </source>
</evidence>
<evidence type="ECO:0000256" key="5">
    <source>
        <dbReference type="ARBA" id="ARBA00022989"/>
    </source>
</evidence>
<dbReference type="InParanoid" id="A0A0V0R2L7"/>
<dbReference type="Pfam" id="PF05875">
    <property type="entry name" value="Ceramidase"/>
    <property type="match status" value="1"/>
</dbReference>
<keyword evidence="7" id="KW-0479">Metal-binding</keyword>
<evidence type="ECO:0000256" key="8">
    <source>
        <dbReference type="SAM" id="Phobius"/>
    </source>
</evidence>
<evidence type="ECO:0008006" key="11">
    <source>
        <dbReference type="Google" id="ProtNLM"/>
    </source>
</evidence>
<comment type="similarity">
    <text evidence="2">Belongs to the alkaline ceramidase family.</text>
</comment>
<proteinExistence type="inferred from homology"/>
<dbReference type="GO" id="GO:0005789">
    <property type="term" value="C:endoplasmic reticulum membrane"/>
    <property type="evidence" value="ECO:0007669"/>
    <property type="project" value="TreeGrafter"/>
</dbReference>
<evidence type="ECO:0000256" key="6">
    <source>
        <dbReference type="ARBA" id="ARBA00023136"/>
    </source>
</evidence>
<feature type="transmembrane region" description="Helical" evidence="8">
    <location>
        <begin position="78"/>
        <end position="100"/>
    </location>
</feature>
<dbReference type="EMBL" id="LDAU01000058">
    <property type="protein sequence ID" value="KRX08755.1"/>
    <property type="molecule type" value="Genomic_DNA"/>
</dbReference>
<dbReference type="PANTHER" id="PTHR46187">
    <property type="entry name" value="ALKALINE CERAMIDASE 3"/>
    <property type="match status" value="1"/>
</dbReference>
<dbReference type="OrthoDB" id="187171at2759"/>
<dbReference type="AlphaFoldDB" id="A0A0V0R2L7"/>
<evidence type="ECO:0000256" key="3">
    <source>
        <dbReference type="ARBA" id="ARBA00022692"/>
    </source>
</evidence>
<keyword evidence="6 8" id="KW-0472">Membrane</keyword>
<keyword evidence="10" id="KW-1185">Reference proteome</keyword>
<keyword evidence="3 8" id="KW-0812">Transmembrane</keyword>
<dbReference type="GO" id="GO:0006672">
    <property type="term" value="P:ceramide metabolic process"/>
    <property type="evidence" value="ECO:0007669"/>
    <property type="project" value="InterPro"/>
</dbReference>
<name>A0A0V0R2L7_PSEPJ</name>
<feature type="transmembrane region" description="Helical" evidence="8">
    <location>
        <begin position="33"/>
        <end position="50"/>
    </location>
</feature>
<keyword evidence="4" id="KW-0378">Hydrolase</keyword>
<dbReference type="PANTHER" id="PTHR46187:SF3">
    <property type="entry name" value="ALKALINE CERAMIDASE 3"/>
    <property type="match status" value="1"/>
</dbReference>
<dbReference type="GO" id="GO:0046872">
    <property type="term" value="F:metal ion binding"/>
    <property type="evidence" value="ECO:0007669"/>
    <property type="project" value="UniProtKB-KW"/>
</dbReference>
<keyword evidence="5 8" id="KW-1133">Transmembrane helix</keyword>
<dbReference type="GO" id="GO:0016811">
    <property type="term" value="F:hydrolase activity, acting on carbon-nitrogen (but not peptide) bonds, in linear amides"/>
    <property type="evidence" value="ECO:0007669"/>
    <property type="project" value="InterPro"/>
</dbReference>
<keyword evidence="7" id="KW-0862">Zinc</keyword>
<gene>
    <name evidence="9" type="ORF">PPERSA_08066</name>
</gene>
<dbReference type="Proteomes" id="UP000054937">
    <property type="component" value="Unassembled WGS sequence"/>
</dbReference>
<dbReference type="InterPro" id="IPR008901">
    <property type="entry name" value="ACER"/>
</dbReference>
<organism evidence="9 10">
    <name type="scientific">Pseudocohnilembus persalinus</name>
    <name type="common">Ciliate</name>
    <dbReference type="NCBI Taxonomy" id="266149"/>
    <lineage>
        <taxon>Eukaryota</taxon>
        <taxon>Sar</taxon>
        <taxon>Alveolata</taxon>
        <taxon>Ciliophora</taxon>
        <taxon>Intramacronucleata</taxon>
        <taxon>Oligohymenophorea</taxon>
        <taxon>Scuticociliatia</taxon>
        <taxon>Philasterida</taxon>
        <taxon>Pseudocohnilembidae</taxon>
        <taxon>Pseudocohnilembus</taxon>
    </lineage>
</organism>
<feature type="binding site" evidence="7">
    <location>
        <position position="80"/>
    </location>
    <ligand>
        <name>Zn(2+)</name>
        <dbReference type="ChEBI" id="CHEBI:29105"/>
        <note>catalytic</note>
    </ligand>
</feature>
<accession>A0A0V0R2L7</accession>
<evidence type="ECO:0000313" key="9">
    <source>
        <dbReference type="EMBL" id="KRX08755.1"/>
    </source>
</evidence>
<comment type="cofactor">
    <cofactor evidence="7">
        <name>Zn(2+)</name>
        <dbReference type="ChEBI" id="CHEBI:29105"/>
    </cofactor>
</comment>
<comment type="caution">
    <text evidence="9">The sequence shown here is derived from an EMBL/GenBank/DDBJ whole genome shotgun (WGS) entry which is preliminary data.</text>
</comment>
<reference evidence="9 10" key="1">
    <citation type="journal article" date="2015" name="Sci. Rep.">
        <title>Genome of the facultative scuticociliatosis pathogen Pseudocohnilembus persalinus provides insight into its virulence through horizontal gene transfer.</title>
        <authorList>
            <person name="Xiong J."/>
            <person name="Wang G."/>
            <person name="Cheng J."/>
            <person name="Tian M."/>
            <person name="Pan X."/>
            <person name="Warren A."/>
            <person name="Jiang C."/>
            <person name="Yuan D."/>
            <person name="Miao W."/>
        </authorList>
    </citation>
    <scope>NUCLEOTIDE SEQUENCE [LARGE SCALE GENOMIC DNA]</scope>
    <source>
        <strain evidence="9">36N120E</strain>
    </source>
</reference>
<evidence type="ECO:0000256" key="2">
    <source>
        <dbReference type="ARBA" id="ARBA00009780"/>
    </source>
</evidence>
<evidence type="ECO:0000313" key="10">
    <source>
        <dbReference type="Proteomes" id="UP000054937"/>
    </source>
</evidence>
<feature type="binding site" evidence="7">
    <location>
        <position position="76"/>
    </location>
    <ligand>
        <name>Zn(2+)</name>
        <dbReference type="ChEBI" id="CHEBI:29105"/>
        <note>catalytic</note>
    </ligand>
</feature>
<evidence type="ECO:0000256" key="1">
    <source>
        <dbReference type="ARBA" id="ARBA00004141"/>
    </source>
</evidence>
<sequence>MTYVLYKGWKESGRVLKDYSNISIKMPNNPKTLFNRGCTAYLVGFSFWIADQVFCNHLNNYKQDVGPVLQPFLEFHCYWHLFAGYGCYLFILTVQVIYSIKYKHDVEFREYCHVKGKIYSFEVCSLLTSWVPIVRPIDGTKQQDIENQTFVQLNTAKN</sequence>
<protein>
    <recommendedName>
        <fullName evidence="11">Alkaline ceramidase</fullName>
    </recommendedName>
</protein>